<gene>
    <name evidence="1" type="ORF">SDC9_07620</name>
</gene>
<proteinExistence type="predicted"/>
<protein>
    <recommendedName>
        <fullName evidence="2">ArnR1-like winged helix-turn-helix domain-containing protein</fullName>
    </recommendedName>
</protein>
<evidence type="ECO:0008006" key="2">
    <source>
        <dbReference type="Google" id="ProtNLM"/>
    </source>
</evidence>
<accession>A0A644T5B2</accession>
<name>A0A644T5B2_9ZZZZ</name>
<dbReference type="EMBL" id="VSSQ01000016">
    <property type="protein sequence ID" value="MPL62030.1"/>
    <property type="molecule type" value="Genomic_DNA"/>
</dbReference>
<sequence>MNDETIEKLSFVRSSKHRENILRFIGDEIKIPTENRPKYKHKFQTYKQILGELKDKNIVVCLNENDKRGRLYKLTPIGKDILKYL</sequence>
<reference evidence="1" key="1">
    <citation type="submission" date="2019-08" db="EMBL/GenBank/DDBJ databases">
        <authorList>
            <person name="Kucharzyk K."/>
            <person name="Murdoch R.W."/>
            <person name="Higgins S."/>
            <person name="Loffler F."/>
        </authorList>
    </citation>
    <scope>NUCLEOTIDE SEQUENCE</scope>
</reference>
<dbReference type="InterPro" id="IPR036390">
    <property type="entry name" value="WH_DNA-bd_sf"/>
</dbReference>
<dbReference type="AlphaFoldDB" id="A0A644T5B2"/>
<evidence type="ECO:0000313" key="1">
    <source>
        <dbReference type="EMBL" id="MPL62030.1"/>
    </source>
</evidence>
<organism evidence="1">
    <name type="scientific">bioreactor metagenome</name>
    <dbReference type="NCBI Taxonomy" id="1076179"/>
    <lineage>
        <taxon>unclassified sequences</taxon>
        <taxon>metagenomes</taxon>
        <taxon>ecological metagenomes</taxon>
    </lineage>
</organism>
<comment type="caution">
    <text evidence="1">The sequence shown here is derived from an EMBL/GenBank/DDBJ whole genome shotgun (WGS) entry which is preliminary data.</text>
</comment>
<dbReference type="SUPFAM" id="SSF46785">
    <property type="entry name" value="Winged helix' DNA-binding domain"/>
    <property type="match status" value="1"/>
</dbReference>